<dbReference type="EMBL" id="BART01024593">
    <property type="protein sequence ID" value="GAG91113.1"/>
    <property type="molecule type" value="Genomic_DNA"/>
</dbReference>
<sequence length="104" mass="12170">ARRIGKLWVHSHFGGDFKREQDGTVVRTPLGRTTNPMQTMDWNADAWVQSMFEVGYNGYVNYEACSPTYLSDGRYVPIETIDRRVQMAKDYIEQIFTKYYSEVD</sequence>
<evidence type="ECO:0000313" key="1">
    <source>
        <dbReference type="EMBL" id="GAG91113.1"/>
    </source>
</evidence>
<feature type="non-terminal residue" evidence="1">
    <location>
        <position position="1"/>
    </location>
</feature>
<evidence type="ECO:0008006" key="2">
    <source>
        <dbReference type="Google" id="ProtNLM"/>
    </source>
</evidence>
<protein>
    <recommendedName>
        <fullName evidence="2">Xylose isomerase-like TIM barrel domain-containing protein</fullName>
    </recommendedName>
</protein>
<gene>
    <name evidence="1" type="ORF">S01H4_44365</name>
</gene>
<name>X1C3W9_9ZZZZ</name>
<dbReference type="AlphaFoldDB" id="X1C3W9"/>
<organism evidence="1">
    <name type="scientific">marine sediment metagenome</name>
    <dbReference type="NCBI Taxonomy" id="412755"/>
    <lineage>
        <taxon>unclassified sequences</taxon>
        <taxon>metagenomes</taxon>
        <taxon>ecological metagenomes</taxon>
    </lineage>
</organism>
<accession>X1C3W9</accession>
<proteinExistence type="predicted"/>
<comment type="caution">
    <text evidence="1">The sequence shown here is derived from an EMBL/GenBank/DDBJ whole genome shotgun (WGS) entry which is preliminary data.</text>
</comment>
<reference evidence="1" key="1">
    <citation type="journal article" date="2014" name="Front. Microbiol.">
        <title>High frequency of phylogenetically diverse reductive dehalogenase-homologous genes in deep subseafloor sedimentary metagenomes.</title>
        <authorList>
            <person name="Kawai M."/>
            <person name="Futagami T."/>
            <person name="Toyoda A."/>
            <person name="Takaki Y."/>
            <person name="Nishi S."/>
            <person name="Hori S."/>
            <person name="Arai W."/>
            <person name="Tsubouchi T."/>
            <person name="Morono Y."/>
            <person name="Uchiyama I."/>
            <person name="Ito T."/>
            <person name="Fujiyama A."/>
            <person name="Inagaki F."/>
            <person name="Takami H."/>
        </authorList>
    </citation>
    <scope>NUCLEOTIDE SEQUENCE</scope>
    <source>
        <strain evidence="1">Expedition CK06-06</strain>
    </source>
</reference>